<protein>
    <submittedName>
        <fullName evidence="4">Threalose-6-phosphate phosphatase</fullName>
    </submittedName>
</protein>
<keyword evidence="5" id="KW-1185">Reference proteome</keyword>
<reference evidence="4 5" key="1">
    <citation type="submission" date="2024-02" db="EMBL/GenBank/DDBJ databases">
        <title>Discinaceae phylogenomics.</title>
        <authorList>
            <person name="Dirks A.C."/>
            <person name="James T.Y."/>
        </authorList>
    </citation>
    <scope>NUCLEOTIDE SEQUENCE [LARGE SCALE GENOMIC DNA]</scope>
    <source>
        <strain evidence="4 5">ACD0624</strain>
    </source>
</reference>
<dbReference type="Proteomes" id="UP001447188">
    <property type="component" value="Unassembled WGS sequence"/>
</dbReference>
<dbReference type="NCBIfam" id="TIGR00685">
    <property type="entry name" value="T6PP"/>
    <property type="match status" value="1"/>
</dbReference>
<accession>A0ABR3GD70</accession>
<dbReference type="Gene3D" id="3.30.70.1020">
    <property type="entry name" value="Trehalose-6-phosphate phosphatase related protein, domain 2"/>
    <property type="match status" value="1"/>
</dbReference>
<feature type="compositionally biased region" description="Polar residues" evidence="3">
    <location>
        <begin position="1"/>
        <end position="13"/>
    </location>
</feature>
<dbReference type="PANTHER" id="PTHR10788:SF123">
    <property type="entry name" value="TREHALOSE-PHOSPHATASE"/>
    <property type="match status" value="1"/>
</dbReference>
<organism evidence="4 5">
    <name type="scientific">Discina gigas</name>
    <dbReference type="NCBI Taxonomy" id="1032678"/>
    <lineage>
        <taxon>Eukaryota</taxon>
        <taxon>Fungi</taxon>
        <taxon>Dikarya</taxon>
        <taxon>Ascomycota</taxon>
        <taxon>Pezizomycotina</taxon>
        <taxon>Pezizomycetes</taxon>
        <taxon>Pezizales</taxon>
        <taxon>Discinaceae</taxon>
        <taxon>Discina</taxon>
    </lineage>
</organism>
<dbReference type="Pfam" id="PF02358">
    <property type="entry name" value="Trehalose_PPase"/>
    <property type="match status" value="1"/>
</dbReference>
<evidence type="ECO:0000313" key="5">
    <source>
        <dbReference type="Proteomes" id="UP001447188"/>
    </source>
</evidence>
<dbReference type="InterPro" id="IPR036412">
    <property type="entry name" value="HAD-like_sf"/>
</dbReference>
<dbReference type="NCBIfam" id="TIGR01484">
    <property type="entry name" value="HAD-SF-IIB"/>
    <property type="match status" value="1"/>
</dbReference>
<sequence>MLMSRQLSATGSSKPIRPSPLSTATSIGAIQDRAVKMVGPKDGHEGLKLSGKVISAACFLPYSLGYRRGGEWELFPRRGSSALYDAIRSLSTEHSAWETTLVGWAGEIHELPAIKKPQSTPQEGQMPLLMSASFAPQMARTKSYHVPPPVPLIRHDGNRMTMTAEYGTQVDEEIKIYEEDRGDLEVMLAAKGKGAGWGNVVPVWVGDEEDGTMRLGGVDRWRNYAERVIWPLFHYILPQDFSPNEGSALQERSWWRDYVEFNSSFADAIMKIYQPGDIVWVHDYHLLLLPEMLRQRAGKDIYVGLFMHAPWPTSEIFKVLSRRKLILSGMLAANMVGFQSHTYKNHFISGCKRLLGYTESINADGHVTGVDTHGAHCAVEALPIGIDVEKLLKSAHSASISAKMEIIRNAYTGRQIIVGRDRLDSVRGVVQKLRAFEMFLDLYPEFVGKVVLIQVTSPSSLSQSSRIEHQVAELVSHINGKYGSLHFSPVQHYPQYLEPEEYFALLRVADLGLITSVRDGMNTTSLEYVVCQKNKHCPVILSEFTGTAESLTDAVIVNPTNTRGVADAIATCLSLKEEEKEYLHGKLYEYVITNTVQTWNSAFLYKLLAELSYQSTHPMTPEFNRRRFHEAYKLAGEGKGKRLFMFDYDGTLTPIVTDPDMAIPSDKVVRSIKMLAQDEGNQVWIISGRDQKFLEEWLGHIGELGLSAEHGCFIRMPGSETWENLAESMDMEWQKVAMEIFAKYTERTQGSFIERKSVAVTWHYRRADPEHGAFQARECLAELSSLMVKLGHEVEVMTGKANLEVRPKFVNKGEIAKKLIETSEVPPGLVFCTGDDTTDEDMFRALQKADLPKETVFTVTVGPSSKETEAAYHLLEPADVVDSIGLLVGTVTIEDIEKAGAEVKPSL</sequence>
<name>A0ABR3GD70_9PEZI</name>
<gene>
    <name evidence="4" type="primary">TPS2</name>
    <name evidence="4" type="ORF">Q9L58_007154</name>
</gene>
<dbReference type="InterPro" id="IPR023214">
    <property type="entry name" value="HAD_sf"/>
</dbReference>
<dbReference type="SUPFAM" id="SSF56784">
    <property type="entry name" value="HAD-like"/>
    <property type="match status" value="1"/>
</dbReference>
<evidence type="ECO:0000256" key="1">
    <source>
        <dbReference type="ARBA" id="ARBA00005409"/>
    </source>
</evidence>
<evidence type="ECO:0000256" key="3">
    <source>
        <dbReference type="SAM" id="MobiDB-lite"/>
    </source>
</evidence>
<comment type="caution">
    <text evidence="4">The sequence shown here is derived from an EMBL/GenBank/DDBJ whole genome shotgun (WGS) entry which is preliminary data.</text>
</comment>
<dbReference type="InterPro" id="IPR003337">
    <property type="entry name" value="Trehalose_PPase"/>
</dbReference>
<dbReference type="Pfam" id="PF00982">
    <property type="entry name" value="Glyco_transf_20"/>
    <property type="match status" value="1"/>
</dbReference>
<dbReference type="CDD" id="cd03788">
    <property type="entry name" value="GT20_TPS"/>
    <property type="match status" value="1"/>
</dbReference>
<proteinExistence type="inferred from homology"/>
<dbReference type="CDD" id="cd01627">
    <property type="entry name" value="HAD_TPP"/>
    <property type="match status" value="1"/>
</dbReference>
<feature type="region of interest" description="Disordered" evidence="3">
    <location>
        <begin position="1"/>
        <end position="23"/>
    </location>
</feature>
<dbReference type="SUPFAM" id="SSF53756">
    <property type="entry name" value="UDP-Glycosyltransferase/glycogen phosphorylase"/>
    <property type="match status" value="1"/>
</dbReference>
<dbReference type="PANTHER" id="PTHR10788">
    <property type="entry name" value="TREHALOSE-6-PHOSPHATE SYNTHASE"/>
    <property type="match status" value="1"/>
</dbReference>
<dbReference type="EMBL" id="JBBBZM010000109">
    <property type="protein sequence ID" value="KAL0633913.1"/>
    <property type="molecule type" value="Genomic_DNA"/>
</dbReference>
<evidence type="ECO:0000256" key="2">
    <source>
        <dbReference type="ARBA" id="ARBA00006330"/>
    </source>
</evidence>
<evidence type="ECO:0000313" key="4">
    <source>
        <dbReference type="EMBL" id="KAL0633913.1"/>
    </source>
</evidence>
<dbReference type="InterPro" id="IPR006379">
    <property type="entry name" value="HAD-SF_hydro_IIB"/>
</dbReference>
<comment type="similarity">
    <text evidence="2">In the C-terminal section; belongs to the trehalose phosphatase family.</text>
</comment>
<dbReference type="Gene3D" id="3.40.50.2000">
    <property type="entry name" value="Glycogen Phosphorylase B"/>
    <property type="match status" value="2"/>
</dbReference>
<dbReference type="Gene3D" id="3.40.50.1000">
    <property type="entry name" value="HAD superfamily/HAD-like"/>
    <property type="match status" value="1"/>
</dbReference>
<dbReference type="InterPro" id="IPR001830">
    <property type="entry name" value="Glyco_trans_20"/>
</dbReference>
<comment type="similarity">
    <text evidence="1">In the N-terminal section; belongs to the glycosyltransferase 20 family.</text>
</comment>